<gene>
    <name evidence="2" type="ordered locus">BpOF4_20614</name>
</gene>
<evidence type="ECO:0000313" key="3">
    <source>
        <dbReference type="Proteomes" id="UP000001544"/>
    </source>
</evidence>
<keyword evidence="3" id="KW-1185">Reference proteome</keyword>
<dbReference type="RefSeq" id="WP_012961032.1">
    <property type="nucleotide sequence ID" value="NC_013792.1"/>
</dbReference>
<name>D3G192_ALKPO</name>
<dbReference type="Pfam" id="PF01935">
    <property type="entry name" value="DUF87"/>
    <property type="match status" value="1"/>
</dbReference>
<dbReference type="EMBL" id="CP001879">
    <property type="protein sequence ID" value="ADC52118.1"/>
    <property type="molecule type" value="Genomic_DNA"/>
</dbReference>
<dbReference type="Gene3D" id="1.10.8.730">
    <property type="match status" value="1"/>
</dbReference>
<evidence type="ECO:0000259" key="1">
    <source>
        <dbReference type="Pfam" id="PF01935"/>
    </source>
</evidence>
<protein>
    <submittedName>
        <fullName evidence="2">Vir4 type protein</fullName>
    </submittedName>
</protein>
<reference evidence="2 3" key="1">
    <citation type="journal article" date="2011" name="Environ. Microbiol.">
        <title>Genome of alkaliphilic Bacillus pseudofirmus OF4 reveals adaptations that support the ability to grow in an external pH range from 7.5 to 11.4.</title>
        <authorList>
            <person name="Janto B."/>
            <person name="Ahmed A."/>
            <person name="Ito M."/>
            <person name="Liu J."/>
            <person name="Hicks D.B."/>
            <person name="Pagni S."/>
            <person name="Fackelmayer O.J."/>
            <person name="Smith T.A."/>
            <person name="Earl J."/>
            <person name="Elbourne L.D."/>
            <person name="Hassan K."/>
            <person name="Paulsen I.T."/>
            <person name="Kolsto A.B."/>
            <person name="Tourasse N.J."/>
            <person name="Ehrlich G.D."/>
            <person name="Boissy R."/>
            <person name="Ivey D.M."/>
            <person name="Li G."/>
            <person name="Xue Y."/>
            <person name="Ma Y."/>
            <person name="Hu F.Z."/>
            <person name="Krulwich T.A."/>
        </authorList>
    </citation>
    <scope>NUCLEOTIDE SEQUENCE [LARGE SCALE GENOMIC DNA]</scope>
    <source>
        <strain evidence="3">ATCC BAA-2126 / JCM 17055 / OF4</strain>
    </source>
</reference>
<dbReference type="HOGENOM" id="CLU_009097_4_1_9"/>
<geneLocation type="plasmid" evidence="2 3">
    <name>pBpOF4-01</name>
</geneLocation>
<organism evidence="2 3">
    <name type="scientific">Alkalihalophilus pseudofirmus (strain ATCC BAA-2126 / JCM 17055 / OF4)</name>
    <name type="common">Bacillus pseudofirmus</name>
    <dbReference type="NCBI Taxonomy" id="398511"/>
    <lineage>
        <taxon>Bacteria</taxon>
        <taxon>Bacillati</taxon>
        <taxon>Bacillota</taxon>
        <taxon>Bacilli</taxon>
        <taxon>Bacillales</taxon>
        <taxon>Bacillaceae</taxon>
        <taxon>Alkalihalophilus</taxon>
    </lineage>
</organism>
<sequence>MLKILKKKKKEEEELEQDEDFLEEPSLRQVNERPLSFPSLVENALNDGITFHNDHFQMQTALGVLKYGRSFFIKPSGYPRTVRIGWLEGLFTSDDMDCSIHVEPFNRSVAVRKLKTEIDRLEAVLDSAAKNDNHSRVEETMQKVQDTRFLQGQIRNNQNGLYYVSVQASIFANSYEELNSKCVEVEREVSAESIELISAHGRQKEGWLSTLPLGRNYLAKSDRNLDQQALTAIFPHSSSKLNHTGGIPIGVSGNEYVYYNQFDAKLNNYNLGVFGESGSGKSTFLKQVIGRGFMDGINRTVILDVEPEYVSMAQALGGTVIVIRSDDSQQSSRINPLDLYAEKEVKNPGTADEYIVERVNLTEKIKEVIEFFKVMKETTAGYEAKLTPVELGMLNDILENLYRVKYQITDDPDSLYEQVQKIDDVGNIQWERRYVPMPTISDVYNELLHLAQSGEDQLVDLINVVKLFTQGKAFGLFDGQTTLAGNASVNLDTSPIIVFDISKLSESGAERPLAQHVLMTWIWNRFVKNDPKSKKRIVQDEAWMTLRYKTWIDFFKLLSARGRKWNVSLTLVSQRYEMFHRTQEAQDIIAQLGSVAFLKQSDQDIACILETFKFSGEVGDLIRTADQGEVILKAGKEVVQLISEPTPGEWPYLNTNQNKTAEEHIQG</sequence>
<keyword evidence="2" id="KW-0614">Plasmid</keyword>
<dbReference type="Proteomes" id="UP000001544">
    <property type="component" value="Plasmid pBpOF4-01"/>
</dbReference>
<evidence type="ECO:0000313" key="2">
    <source>
        <dbReference type="EMBL" id="ADC52118.1"/>
    </source>
</evidence>
<dbReference type="AlphaFoldDB" id="D3G192"/>
<dbReference type="InterPro" id="IPR027417">
    <property type="entry name" value="P-loop_NTPase"/>
</dbReference>
<accession>D3G192</accession>
<proteinExistence type="predicted"/>
<feature type="domain" description="Helicase HerA central" evidence="1">
    <location>
        <begin position="270"/>
        <end position="517"/>
    </location>
</feature>
<dbReference type="KEGG" id="bpf:BpOF4_20614"/>
<dbReference type="PANTHER" id="PTHR30121">
    <property type="entry name" value="UNCHARACTERIZED PROTEIN YJGR-RELATED"/>
    <property type="match status" value="1"/>
</dbReference>
<dbReference type="InterPro" id="IPR051162">
    <property type="entry name" value="T4SS_component"/>
</dbReference>
<dbReference type="Gene3D" id="3.40.50.300">
    <property type="entry name" value="P-loop containing nucleotide triphosphate hydrolases"/>
    <property type="match status" value="1"/>
</dbReference>
<dbReference type="SUPFAM" id="SSF52540">
    <property type="entry name" value="P-loop containing nucleoside triphosphate hydrolases"/>
    <property type="match status" value="1"/>
</dbReference>
<dbReference type="InterPro" id="IPR002789">
    <property type="entry name" value="HerA_central"/>
</dbReference>
<dbReference type="PANTHER" id="PTHR30121:SF11">
    <property type="entry name" value="AAA+ ATPASE DOMAIN-CONTAINING PROTEIN"/>
    <property type="match status" value="1"/>
</dbReference>
<dbReference type="eggNOG" id="COG3451">
    <property type="taxonomic scope" value="Bacteria"/>
</dbReference>